<protein>
    <submittedName>
        <fullName evidence="1">Uncharacterized protein</fullName>
    </submittedName>
</protein>
<accession>A0A1Y3BD23</accession>
<name>A0A1Y3BD23_EURMA</name>
<evidence type="ECO:0000313" key="1">
    <source>
        <dbReference type="EMBL" id="OTF78772.1"/>
    </source>
</evidence>
<feature type="non-terminal residue" evidence="1">
    <location>
        <position position="164"/>
    </location>
</feature>
<dbReference type="Proteomes" id="UP000194236">
    <property type="component" value="Unassembled WGS sequence"/>
</dbReference>
<proteinExistence type="predicted"/>
<organism evidence="1 2">
    <name type="scientific">Euroglyphus maynei</name>
    <name type="common">Mayne's house dust mite</name>
    <dbReference type="NCBI Taxonomy" id="6958"/>
    <lineage>
        <taxon>Eukaryota</taxon>
        <taxon>Metazoa</taxon>
        <taxon>Ecdysozoa</taxon>
        <taxon>Arthropoda</taxon>
        <taxon>Chelicerata</taxon>
        <taxon>Arachnida</taxon>
        <taxon>Acari</taxon>
        <taxon>Acariformes</taxon>
        <taxon>Sarcoptiformes</taxon>
        <taxon>Astigmata</taxon>
        <taxon>Psoroptidia</taxon>
        <taxon>Analgoidea</taxon>
        <taxon>Pyroglyphidae</taxon>
        <taxon>Pyroglyphinae</taxon>
        <taxon>Euroglyphus</taxon>
    </lineage>
</organism>
<comment type="caution">
    <text evidence="1">The sequence shown here is derived from an EMBL/GenBank/DDBJ whole genome shotgun (WGS) entry which is preliminary data.</text>
</comment>
<evidence type="ECO:0000313" key="2">
    <source>
        <dbReference type="Proteomes" id="UP000194236"/>
    </source>
</evidence>
<reference evidence="1 2" key="1">
    <citation type="submission" date="2017-03" db="EMBL/GenBank/DDBJ databases">
        <title>Genome Survey of Euroglyphus maynei.</title>
        <authorList>
            <person name="Arlian L.G."/>
            <person name="Morgan M.S."/>
            <person name="Rider S.D."/>
        </authorList>
    </citation>
    <scope>NUCLEOTIDE SEQUENCE [LARGE SCALE GENOMIC DNA]</scope>
    <source>
        <strain evidence="1">Arlian Lab</strain>
        <tissue evidence="1">Whole body</tissue>
    </source>
</reference>
<keyword evidence="2" id="KW-1185">Reference proteome</keyword>
<dbReference type="AlphaFoldDB" id="A0A1Y3BD23"/>
<gene>
    <name evidence="1" type="ORF">BLA29_006666</name>
</gene>
<dbReference type="EMBL" id="MUJZ01026325">
    <property type="protein sequence ID" value="OTF78772.1"/>
    <property type="molecule type" value="Genomic_DNA"/>
</dbReference>
<sequence length="164" mass="19468">MVFYDEQPIDPNSAIKILSNKPKIIYSDRNYDGDNDEYHLEHDIDEYFTNKDKRTRFHYNEHDSDIIDEDDDDKDLINLYDNRKQVVNIIEIKRPPKNVPPPETIIYKGRRFRLFQPSKYLLQRAKKLRMGRKTYAGQLSEIPIQLLQSPPPPPLKRGQPMIAK</sequence>
<dbReference type="OrthoDB" id="10589758at2759"/>